<sequence length="79" mass="9292">MQKQRLYGKNQLGQKNILKTLEEINQNRQQQWEIYLISPLGDPIKENVLSLELMHLMIENGNGETKYKCNDQTKLDALF</sequence>
<evidence type="ECO:0000313" key="2">
    <source>
        <dbReference type="Proteomes" id="UP000692954"/>
    </source>
</evidence>
<comment type="caution">
    <text evidence="1">The sequence shown here is derived from an EMBL/GenBank/DDBJ whole genome shotgun (WGS) entry which is preliminary data.</text>
</comment>
<dbReference type="Proteomes" id="UP000692954">
    <property type="component" value="Unassembled WGS sequence"/>
</dbReference>
<organism evidence="1 2">
    <name type="scientific">Paramecium sonneborni</name>
    <dbReference type="NCBI Taxonomy" id="65129"/>
    <lineage>
        <taxon>Eukaryota</taxon>
        <taxon>Sar</taxon>
        <taxon>Alveolata</taxon>
        <taxon>Ciliophora</taxon>
        <taxon>Intramacronucleata</taxon>
        <taxon>Oligohymenophorea</taxon>
        <taxon>Peniculida</taxon>
        <taxon>Parameciidae</taxon>
        <taxon>Paramecium</taxon>
    </lineage>
</organism>
<evidence type="ECO:0000313" key="1">
    <source>
        <dbReference type="EMBL" id="CAD8127972.1"/>
    </source>
</evidence>
<dbReference type="EMBL" id="CAJJDN010000181">
    <property type="protein sequence ID" value="CAD8127972.1"/>
    <property type="molecule type" value="Genomic_DNA"/>
</dbReference>
<gene>
    <name evidence="1" type="ORF">PSON_ATCC_30995.1.T1810099</name>
</gene>
<protein>
    <submittedName>
        <fullName evidence="1">Uncharacterized protein</fullName>
    </submittedName>
</protein>
<proteinExistence type="predicted"/>
<keyword evidence="2" id="KW-1185">Reference proteome</keyword>
<dbReference type="AlphaFoldDB" id="A0A8S1RL12"/>
<name>A0A8S1RL12_9CILI</name>
<accession>A0A8S1RL12</accession>
<reference evidence="1" key="1">
    <citation type="submission" date="2021-01" db="EMBL/GenBank/DDBJ databases">
        <authorList>
            <consortium name="Genoscope - CEA"/>
            <person name="William W."/>
        </authorList>
    </citation>
    <scope>NUCLEOTIDE SEQUENCE</scope>
</reference>